<dbReference type="Gene3D" id="3.40.50.1110">
    <property type="entry name" value="SGNH hydrolase"/>
    <property type="match status" value="1"/>
</dbReference>
<evidence type="ECO:0000313" key="2">
    <source>
        <dbReference type="EMBL" id="CCC56533.1"/>
    </source>
</evidence>
<evidence type="ECO:0000259" key="1">
    <source>
        <dbReference type="Pfam" id="PF13472"/>
    </source>
</evidence>
<proteinExistence type="predicted"/>
<feature type="domain" description="SGNH hydrolase-type esterase" evidence="1">
    <location>
        <begin position="30"/>
        <end position="226"/>
    </location>
</feature>
<dbReference type="AlphaFoldDB" id="G0UFL5"/>
<dbReference type="InterPro" id="IPR036514">
    <property type="entry name" value="SGNH_hydro_sf"/>
</dbReference>
<reference evidence="2" key="2">
    <citation type="submission" date="2011-07" db="EMBL/GenBank/DDBJ databases">
        <authorList>
            <person name="Franz C."/>
        </authorList>
    </citation>
    <scope>NUCLEOTIDE SEQUENCE</scope>
    <source>
        <strain evidence="2">Fsh4-2</strain>
    </source>
</reference>
<dbReference type="InterPro" id="IPR013830">
    <property type="entry name" value="SGNH_hydro"/>
</dbReference>
<accession>G0UFL5</accession>
<dbReference type="Pfam" id="PF13472">
    <property type="entry name" value="Lipase_GDSL_2"/>
    <property type="match status" value="1"/>
</dbReference>
<sequence>MTVKSKVKRFLKYSHIGKSTNDWKNKNVIVFGDSIVAGQELVREETPYRDVVYAKLASYYLHAHKLENFAETGTGQFKGQHNLDQLAGWTHSFEGSIQHYCQEIRQADVVLIAYGNNDWKQPNPDGSLHTLDEVKVKLRENIQRIRRINRHIQLVGVLETLAFRKHKPAWHLEGPNGFTYEEMLSAFIEVYEECQVPIFDIRDYHLGNHMDEYVDDRDHFTLAMHKQIAVSLEDFVYHKYQTPVDRLGETIKIVFKGELFKDSEIHQKMFEKIRKLDQLGKQTEVLCFMMDVDFNNKIKRFIDINSLPKNIKITNIYQYYAYPFRYSNNSETLLLKKSTLYNKHGSEFVRFIDEQLTLYDSFKGRWTKPMTQEQFYKYWLQHYISMKDEVLIFKEGKFERVHPLQLHN</sequence>
<protein>
    <recommendedName>
        <fullName evidence="1">SGNH hydrolase-type esterase domain-containing protein</fullName>
    </recommendedName>
</protein>
<name>G0UFL5_9LACO</name>
<gene>
    <name evidence="2" type="ORF">WT2_00533</name>
</gene>
<dbReference type="CDD" id="cd00229">
    <property type="entry name" value="SGNH_hydrolase"/>
    <property type="match status" value="1"/>
</dbReference>
<organism evidence="2">
    <name type="scientific">Weissella thailandensis fsh4-2</name>
    <dbReference type="NCBI Taxonomy" id="1056112"/>
    <lineage>
        <taxon>Bacteria</taxon>
        <taxon>Bacillati</taxon>
        <taxon>Bacillota</taxon>
        <taxon>Bacilli</taxon>
        <taxon>Lactobacillales</taxon>
        <taxon>Lactobacillaceae</taxon>
        <taxon>Weissella</taxon>
    </lineage>
</organism>
<dbReference type="SUPFAM" id="SSF52266">
    <property type="entry name" value="SGNH hydrolase"/>
    <property type="match status" value="1"/>
</dbReference>
<reference evidence="2" key="1">
    <citation type="journal article" date="2011" name="J. Bacteriol.">
        <title>Genome Sequence of Weissella thailandensis fsh4-2.</title>
        <authorList>
            <person name="Benomar N."/>
            <person name="Abriouel H."/>
            <person name="Lee H."/>
            <person name="Cho G.S."/>
            <person name="Huch M."/>
            <person name="Pulido R.P."/>
            <person name="Holzapfel W.H."/>
            <person name="Galvez A."/>
            <person name="Franz C.M."/>
        </authorList>
    </citation>
    <scope>NUCLEOTIDE SEQUENCE</scope>
    <source>
        <strain evidence="2">Fsh4-2</strain>
    </source>
</reference>
<dbReference type="EMBL" id="HE575150">
    <property type="protein sequence ID" value="CCC56533.1"/>
    <property type="molecule type" value="Genomic_DNA"/>
</dbReference>